<dbReference type="Proteomes" id="UP000019763">
    <property type="component" value="Unassembled WGS sequence"/>
</dbReference>
<organism evidence="2 3">
    <name type="scientific">Gregarina niphandrodes</name>
    <name type="common">Septate eugregarine</name>
    <dbReference type="NCBI Taxonomy" id="110365"/>
    <lineage>
        <taxon>Eukaryota</taxon>
        <taxon>Sar</taxon>
        <taxon>Alveolata</taxon>
        <taxon>Apicomplexa</taxon>
        <taxon>Conoidasida</taxon>
        <taxon>Gregarinasina</taxon>
        <taxon>Eugregarinorida</taxon>
        <taxon>Gregarinidae</taxon>
        <taxon>Gregarina</taxon>
    </lineage>
</organism>
<gene>
    <name evidence="2" type="ORF">GNI_172140</name>
</gene>
<evidence type="ECO:0000313" key="2">
    <source>
        <dbReference type="EMBL" id="EZG43435.1"/>
    </source>
</evidence>
<name>A0A023AYT8_GRENI</name>
<evidence type="ECO:0000256" key="1">
    <source>
        <dbReference type="SAM" id="MobiDB-lite"/>
    </source>
</evidence>
<dbReference type="EMBL" id="AFNH02001291">
    <property type="protein sequence ID" value="EZG43435.1"/>
    <property type="molecule type" value="Genomic_DNA"/>
</dbReference>
<comment type="caution">
    <text evidence="2">The sequence shown here is derived from an EMBL/GenBank/DDBJ whole genome shotgun (WGS) entry which is preliminary data.</text>
</comment>
<accession>A0A023AYT8</accession>
<evidence type="ECO:0000313" key="3">
    <source>
        <dbReference type="Proteomes" id="UP000019763"/>
    </source>
</evidence>
<feature type="region of interest" description="Disordered" evidence="1">
    <location>
        <begin position="302"/>
        <end position="340"/>
    </location>
</feature>
<sequence>MKIIFRFVLLRRPFARSLNKLRSGSTRWKETKPKRDLNCMHSGRGGNCVLSDNGLFTHFRKFRMKGLTASVDVGTSALLSSAILTCEVDGEPVDMVKALASLSPCNRRTKLMVKGFKLLEQVPDLVIGNPDVEHVELSTEKLEALEADVLKNSSLCHEILSAVARSLHAIGQVAQIHPETCGVSKELGNSIRRWVHYHGRWDEHITFPPTKATRIEDLKFFLGLLIRHPGKQVMHVAVPMMQQCNPEAVLPSAWQIARDRIDEQAFRSGTNMSVASATTIDDYKQRMGDLAVRFRGDRSIPLKKETSGASGSGEEEWPISVPAWSGQSGVNTKNDHHPPE</sequence>
<dbReference type="RefSeq" id="XP_011133333.1">
    <property type="nucleotide sequence ID" value="XM_011135031.1"/>
</dbReference>
<dbReference type="VEuPathDB" id="CryptoDB:GNI_172140"/>
<protein>
    <submittedName>
        <fullName evidence="2">Uncharacterized protein</fullName>
    </submittedName>
</protein>
<dbReference type="GeneID" id="22915876"/>
<dbReference type="AlphaFoldDB" id="A0A023AYT8"/>
<keyword evidence="3" id="KW-1185">Reference proteome</keyword>
<reference evidence="2" key="1">
    <citation type="submission" date="2013-12" db="EMBL/GenBank/DDBJ databases">
        <authorList>
            <person name="Omoto C.K."/>
            <person name="Sibley D."/>
            <person name="Venepally P."/>
            <person name="Hadjithomas M."/>
            <person name="Karamycheva S."/>
            <person name="Brunk B."/>
            <person name="Roos D."/>
            <person name="Caler E."/>
            <person name="Lorenzi H."/>
        </authorList>
    </citation>
    <scope>NUCLEOTIDE SEQUENCE</scope>
</reference>
<proteinExistence type="predicted"/>